<dbReference type="Gene3D" id="3.90.20.20">
    <property type="match status" value="1"/>
</dbReference>
<comment type="subunit">
    <text evidence="3">Homodimer.</text>
</comment>
<comment type="subcellular location">
    <subcellularLocation>
        <location evidence="3">Cytoplasm</location>
    </subcellularLocation>
</comment>
<feature type="compositionally biased region" description="Basic and acidic residues" evidence="6">
    <location>
        <begin position="1"/>
        <end position="12"/>
    </location>
</feature>
<evidence type="ECO:0000256" key="5">
    <source>
        <dbReference type="RuleBase" id="RU004478"/>
    </source>
</evidence>
<comment type="function">
    <text evidence="3 4">Participates actively in the response to hyperosmotic and heat shock by preventing the aggregation of stress-denatured proteins, in association with DnaK and GrpE. It is the nucleotide exchange factor for DnaK and may function as a thermosensor. Unfolded proteins bind initially to DnaJ; upon interaction with the DnaJ-bound protein, DnaK hydrolyzes its bound ATP, resulting in the formation of a stable complex. GrpE releases ADP from DnaK; ATP binding to DnaK triggers the release of the substrate protein, thus completing the reaction cycle. Several rounds of ATP-dependent interactions between DnaJ, DnaK and GrpE are required for fully efficient folding.</text>
</comment>
<name>A0ABU8SGK9_9LACO</name>
<dbReference type="PROSITE" id="PS01071">
    <property type="entry name" value="GRPE"/>
    <property type="match status" value="1"/>
</dbReference>
<gene>
    <name evidence="3 7" type="primary">grpE</name>
    <name evidence="7" type="ORF">R4Y45_04675</name>
</gene>
<dbReference type="RefSeq" id="WP_339969767.1">
    <property type="nucleotide sequence ID" value="NZ_JAWMWG010000001.1"/>
</dbReference>
<evidence type="ECO:0000313" key="7">
    <source>
        <dbReference type="EMBL" id="MEJ6348520.1"/>
    </source>
</evidence>
<evidence type="ECO:0000256" key="1">
    <source>
        <dbReference type="ARBA" id="ARBA00009054"/>
    </source>
</evidence>
<feature type="region of interest" description="Disordered" evidence="6">
    <location>
        <begin position="1"/>
        <end position="39"/>
    </location>
</feature>
<accession>A0ABU8SGK9</accession>
<evidence type="ECO:0000313" key="8">
    <source>
        <dbReference type="Proteomes" id="UP001377804"/>
    </source>
</evidence>
<evidence type="ECO:0000256" key="6">
    <source>
        <dbReference type="SAM" id="MobiDB-lite"/>
    </source>
</evidence>
<keyword evidence="8" id="KW-1185">Reference proteome</keyword>
<dbReference type="InterPro" id="IPR000740">
    <property type="entry name" value="GrpE"/>
</dbReference>
<keyword evidence="3" id="KW-0963">Cytoplasm</keyword>
<evidence type="ECO:0000256" key="2">
    <source>
        <dbReference type="ARBA" id="ARBA00023186"/>
    </source>
</evidence>
<dbReference type="InterPro" id="IPR009012">
    <property type="entry name" value="GrpE_head"/>
</dbReference>
<dbReference type="Proteomes" id="UP001377804">
    <property type="component" value="Unassembled WGS sequence"/>
</dbReference>
<dbReference type="NCBIfam" id="NF010759">
    <property type="entry name" value="PRK14162.1"/>
    <property type="match status" value="1"/>
</dbReference>
<dbReference type="CDD" id="cd00446">
    <property type="entry name" value="GrpE"/>
    <property type="match status" value="1"/>
</dbReference>
<keyword evidence="2 3" id="KW-0143">Chaperone</keyword>
<dbReference type="PRINTS" id="PR00773">
    <property type="entry name" value="GRPEPROTEIN"/>
</dbReference>
<dbReference type="InterPro" id="IPR013805">
    <property type="entry name" value="GrpE_CC"/>
</dbReference>
<dbReference type="NCBIfam" id="NF010738">
    <property type="entry name" value="PRK14140.1"/>
    <property type="match status" value="1"/>
</dbReference>
<dbReference type="SUPFAM" id="SSF58014">
    <property type="entry name" value="Coiled-coil domain of nucleotide exchange factor GrpE"/>
    <property type="match status" value="1"/>
</dbReference>
<feature type="compositionally biased region" description="Acidic residues" evidence="6">
    <location>
        <begin position="13"/>
        <end position="36"/>
    </location>
</feature>
<comment type="similarity">
    <text evidence="1 3 5">Belongs to the GrpE family.</text>
</comment>
<dbReference type="PANTHER" id="PTHR21237">
    <property type="entry name" value="GRPE PROTEIN"/>
    <property type="match status" value="1"/>
</dbReference>
<comment type="caution">
    <text evidence="7">The sequence shown here is derived from an EMBL/GenBank/DDBJ whole genome shotgun (WGS) entry which is preliminary data.</text>
</comment>
<sequence>MSNEEKDIKQENTTEEPVEETTEDVVENEEVETTDSEVEKLQQELEEAQDKYLRSQAEIQNIQTRQQKELAQFSKYEGQSLAKEILPALDNLQRALQVQADDEASSQLKKGIELTYNALMKALNDKGITEVEAQGAPFDPNYHQAVQTVEATEDHPKDTVVEVYQPGYLFKDRILRPAMVSVAN</sequence>
<evidence type="ECO:0000256" key="4">
    <source>
        <dbReference type="RuleBase" id="RU000639"/>
    </source>
</evidence>
<reference evidence="7 8" key="1">
    <citation type="submission" date="2023-10" db="EMBL/GenBank/DDBJ databases">
        <title>Holzapfeliella saturejae sp. nov. isolated from Satureja montana flowers.</title>
        <authorList>
            <person name="Alcantara C."/>
            <person name="Zuniga M."/>
            <person name="Landete J.M."/>
            <person name="Monedero V."/>
        </authorList>
    </citation>
    <scope>NUCLEOTIDE SEQUENCE [LARGE SCALE GENOMIC DNA]</scope>
    <source>
        <strain evidence="7 8">He02</strain>
    </source>
</reference>
<keyword evidence="3 4" id="KW-0346">Stress response</keyword>
<dbReference type="PANTHER" id="PTHR21237:SF23">
    <property type="entry name" value="GRPE PROTEIN HOMOLOG, MITOCHONDRIAL"/>
    <property type="match status" value="1"/>
</dbReference>
<dbReference type="Gene3D" id="2.30.22.10">
    <property type="entry name" value="Head domain of nucleotide exchange factor GrpE"/>
    <property type="match status" value="1"/>
</dbReference>
<evidence type="ECO:0000256" key="3">
    <source>
        <dbReference type="HAMAP-Rule" id="MF_01151"/>
    </source>
</evidence>
<dbReference type="HAMAP" id="MF_01151">
    <property type="entry name" value="GrpE"/>
    <property type="match status" value="1"/>
</dbReference>
<protein>
    <recommendedName>
        <fullName evidence="3 4">Protein GrpE</fullName>
    </recommendedName>
    <alternativeName>
        <fullName evidence="3">HSP-70 cofactor</fullName>
    </alternativeName>
</protein>
<organism evidence="7 8">
    <name type="scientific">Holzapfeliella saturejae</name>
    <dbReference type="NCBI Taxonomy" id="3082953"/>
    <lineage>
        <taxon>Bacteria</taxon>
        <taxon>Bacillati</taxon>
        <taxon>Bacillota</taxon>
        <taxon>Bacilli</taxon>
        <taxon>Lactobacillales</taxon>
        <taxon>Lactobacillaceae</taxon>
        <taxon>Holzapfeliella</taxon>
    </lineage>
</organism>
<dbReference type="Pfam" id="PF01025">
    <property type="entry name" value="GrpE"/>
    <property type="match status" value="1"/>
</dbReference>
<proteinExistence type="inferred from homology"/>
<dbReference type="EMBL" id="JAWMWG010000001">
    <property type="protein sequence ID" value="MEJ6348520.1"/>
    <property type="molecule type" value="Genomic_DNA"/>
</dbReference>
<dbReference type="SUPFAM" id="SSF51064">
    <property type="entry name" value="Head domain of nucleotide exchange factor GrpE"/>
    <property type="match status" value="1"/>
</dbReference>